<sequence length="296" mass="34964">MENKKQATTVEDQLEKLKSRGMVIEDEKKAKENLLDIGYYRLGFYWFPFEKTYPRKYNRTHEYKEGTKFDYAIKLYYFDFDLRNLLLRYISRIEINFRTTLIYKVSNKYASDPFWYLNSKVVDKSFIKSSLFQDALKEANKMPNIKTDLKNHKRDYAPAWKLIENLTFGVVLTLYDHLNDGELRHTISVTYGIQSPNQFSNYLNTVRRLRNYCAHGKVLFDMNLPEAISNGPLGNLGNRKTMLFGAYIVFKYLLGKVSANRVTEMKAKLLEAFDRVPYQIVKDIIFDNTGFRIEEI</sequence>
<name>A0ABT1BYF3_9BACT</name>
<dbReference type="Pfam" id="PF07751">
    <property type="entry name" value="Abi_2"/>
    <property type="match status" value="1"/>
</dbReference>
<gene>
    <name evidence="1" type="ORF">NG821_09735</name>
</gene>
<organism evidence="1 2">
    <name type="scientific">Segatella cerevisiae</name>
    <dbReference type="NCBI Taxonomy" id="2053716"/>
    <lineage>
        <taxon>Bacteria</taxon>
        <taxon>Pseudomonadati</taxon>
        <taxon>Bacteroidota</taxon>
        <taxon>Bacteroidia</taxon>
        <taxon>Bacteroidales</taxon>
        <taxon>Prevotellaceae</taxon>
        <taxon>Segatella</taxon>
    </lineage>
</organism>
<dbReference type="InterPro" id="IPR011664">
    <property type="entry name" value="Abi_system_AbiD/AbiF-like"/>
</dbReference>
<reference evidence="1 2" key="1">
    <citation type="submission" date="2022-06" db="EMBL/GenBank/DDBJ databases">
        <title>A taxonomic note on the genus Prevotella: Description of four novel genera and emended description of the genera Hallella and Xylanibacter.</title>
        <authorList>
            <person name="Hitch T.C.A."/>
        </authorList>
    </citation>
    <scope>NUCLEOTIDE SEQUENCE [LARGE SCALE GENOMIC DNA]</scope>
    <source>
        <strain evidence="1 2">DSM 100619</strain>
    </source>
</reference>
<evidence type="ECO:0000313" key="1">
    <source>
        <dbReference type="EMBL" id="MCO6026116.1"/>
    </source>
</evidence>
<proteinExistence type="predicted"/>
<keyword evidence="2" id="KW-1185">Reference proteome</keyword>
<dbReference type="EMBL" id="JAMXLY010000039">
    <property type="protein sequence ID" value="MCO6026116.1"/>
    <property type="molecule type" value="Genomic_DNA"/>
</dbReference>
<dbReference type="RefSeq" id="WP_252761473.1">
    <property type="nucleotide sequence ID" value="NZ_JAMXLY010000039.1"/>
</dbReference>
<protein>
    <submittedName>
        <fullName evidence="1">Abi family protein</fullName>
    </submittedName>
</protein>
<comment type="caution">
    <text evidence="1">The sequence shown here is derived from an EMBL/GenBank/DDBJ whole genome shotgun (WGS) entry which is preliminary data.</text>
</comment>
<dbReference type="Proteomes" id="UP001204015">
    <property type="component" value="Unassembled WGS sequence"/>
</dbReference>
<accession>A0ABT1BYF3</accession>
<evidence type="ECO:0000313" key="2">
    <source>
        <dbReference type="Proteomes" id="UP001204015"/>
    </source>
</evidence>